<feature type="region of interest" description="Disordered" evidence="1">
    <location>
        <begin position="17"/>
        <end position="38"/>
    </location>
</feature>
<feature type="region of interest" description="Disordered" evidence="1">
    <location>
        <begin position="384"/>
        <end position="407"/>
    </location>
</feature>
<keyword evidence="3" id="KW-1185">Reference proteome</keyword>
<evidence type="ECO:0000313" key="3">
    <source>
        <dbReference type="Proteomes" id="UP001648503"/>
    </source>
</evidence>
<protein>
    <submittedName>
        <fullName evidence="2">Uncharacterized protein</fullName>
    </submittedName>
</protein>
<gene>
    <name evidence="2" type="ORF">BASA50_011211</name>
</gene>
<comment type="caution">
    <text evidence="2">The sequence shown here is derived from an EMBL/GenBank/DDBJ whole genome shotgun (WGS) entry which is preliminary data.</text>
</comment>
<organism evidence="2 3">
    <name type="scientific">Batrachochytrium salamandrivorans</name>
    <dbReference type="NCBI Taxonomy" id="1357716"/>
    <lineage>
        <taxon>Eukaryota</taxon>
        <taxon>Fungi</taxon>
        <taxon>Fungi incertae sedis</taxon>
        <taxon>Chytridiomycota</taxon>
        <taxon>Chytridiomycota incertae sedis</taxon>
        <taxon>Chytridiomycetes</taxon>
        <taxon>Rhizophydiales</taxon>
        <taxon>Rhizophydiales incertae sedis</taxon>
        <taxon>Batrachochytrium</taxon>
    </lineage>
</organism>
<evidence type="ECO:0000313" key="2">
    <source>
        <dbReference type="EMBL" id="KAH6587607.1"/>
    </source>
</evidence>
<sequence length="494" mass="54489">MHQSLAARSHIALDRLAGSTAPSDSANRKQSERATTAIRKNQTAYIDTTPLLIPTLKNELPLFTSHSAAISTKGMFTSSQERIVASRSSPRLFVLDTRQFDINILIADAVAAVSLKINQELESILASTEFEHFLTSAVVFTRAFIREQLVRTQERASKSWTDVPPAFIRQVNEISKQEFFTTEGISVAEARASTATTLHDFSLAYCFILLYNSRQSHGLAKERYHFEGMYTVVIEVVKTALAIHSLDSVVDYELQRLFRSSVFAARPKQDLVDPIQIQFISALQNQHAHSKNDISTRLSTVTYLNMNTSWRRSPTVAPNQSRLTANRSRSSKISTNVVAATAGASAHHRMGGVGQWGNAVGSSRPIQQMLGTQPFYASSAPSTRCAPTTSIGQPKISDSASSNESATMLANQHTQSPEFYSTTSYASHIHQNANWGKLANTQTRRAPVTQARHKQLSLNAVRMLRSPLANETLPPVQRFLFVQSRPEAISSVVG</sequence>
<name>A0ABQ8EWK6_9FUNG</name>
<evidence type="ECO:0000256" key="1">
    <source>
        <dbReference type="SAM" id="MobiDB-lite"/>
    </source>
</evidence>
<feature type="region of interest" description="Disordered" evidence="1">
    <location>
        <begin position="313"/>
        <end position="334"/>
    </location>
</feature>
<reference evidence="2 3" key="1">
    <citation type="submission" date="2021-02" db="EMBL/GenBank/DDBJ databases">
        <title>Variation within the Batrachochytrium salamandrivorans European outbreak.</title>
        <authorList>
            <person name="Kelly M."/>
            <person name="Pasmans F."/>
            <person name="Shea T.P."/>
            <person name="Munoz J.F."/>
            <person name="Carranza S."/>
            <person name="Cuomo C.A."/>
            <person name="Martel A."/>
        </authorList>
    </citation>
    <scope>NUCLEOTIDE SEQUENCE [LARGE SCALE GENOMIC DNA]</scope>
    <source>
        <strain evidence="2 3">AMFP18/2</strain>
    </source>
</reference>
<dbReference type="EMBL" id="JAFCIX010000555">
    <property type="protein sequence ID" value="KAH6587607.1"/>
    <property type="molecule type" value="Genomic_DNA"/>
</dbReference>
<accession>A0ABQ8EWK6</accession>
<proteinExistence type="predicted"/>
<dbReference type="Proteomes" id="UP001648503">
    <property type="component" value="Unassembled WGS sequence"/>
</dbReference>